<comment type="caution">
    <text evidence="2">The sequence shown here is derived from an EMBL/GenBank/DDBJ whole genome shotgun (WGS) entry which is preliminary data.</text>
</comment>
<gene>
    <name evidence="2" type="ORF">J2Z22_004873</name>
</gene>
<evidence type="ECO:0000256" key="1">
    <source>
        <dbReference type="SAM" id="MobiDB-lite"/>
    </source>
</evidence>
<name>A0ABU3HGX6_9BACL</name>
<proteinExistence type="predicted"/>
<dbReference type="InterPro" id="IPR032721">
    <property type="entry name" value="Toxin-deaminase"/>
</dbReference>
<dbReference type="EMBL" id="JAUSUY010000055">
    <property type="protein sequence ID" value="MDT3429272.1"/>
    <property type="molecule type" value="Genomic_DNA"/>
</dbReference>
<organism evidence="2 3">
    <name type="scientific">Paenibacillus forsythiae</name>
    <dbReference type="NCBI Taxonomy" id="365616"/>
    <lineage>
        <taxon>Bacteria</taxon>
        <taxon>Bacillati</taxon>
        <taxon>Bacillota</taxon>
        <taxon>Bacilli</taxon>
        <taxon>Bacillales</taxon>
        <taxon>Paenibacillaceae</taxon>
        <taxon>Paenibacillus</taxon>
    </lineage>
</organism>
<accession>A0ABU3HGX6</accession>
<sequence length="229" mass="25282">DAWSPEHWSNIIGTVGFIEGTGSFFKPKPVLKNTVPKIKKAESSQALKPVKEVEGTGDGVQGKTERFPTKSIDPIADKHIIDKVSEARGGLSNRYKESGNFAYAEVNIKGVDKTDFYAHSGIHDVNKKIPGSEEFSFKPDEPIFKATEAPDKAGNTYLRDGDTEYKILNDLAKRLGDNQNATGKIKLFTEKDTCGSCNKIIQQFDKKYPNIKIEVVHNGDVPIPPKTSK</sequence>
<reference evidence="2 3" key="1">
    <citation type="submission" date="2023-07" db="EMBL/GenBank/DDBJ databases">
        <title>Genomic Encyclopedia of Type Strains, Phase IV (KMG-IV): sequencing the most valuable type-strain genomes for metagenomic binning, comparative biology and taxonomic classification.</title>
        <authorList>
            <person name="Goeker M."/>
        </authorList>
    </citation>
    <scope>NUCLEOTIDE SEQUENCE [LARGE SCALE GENOMIC DNA]</scope>
    <source>
        <strain evidence="2 3">T98</strain>
    </source>
</reference>
<feature type="region of interest" description="Disordered" evidence="1">
    <location>
        <begin position="42"/>
        <end position="67"/>
    </location>
</feature>
<keyword evidence="3" id="KW-1185">Reference proteome</keyword>
<protein>
    <submittedName>
        <fullName evidence="2">Uncharacterized protein</fullName>
    </submittedName>
</protein>
<evidence type="ECO:0000313" key="2">
    <source>
        <dbReference type="EMBL" id="MDT3429272.1"/>
    </source>
</evidence>
<dbReference type="Pfam" id="PF14424">
    <property type="entry name" value="Toxin-deaminase"/>
    <property type="match status" value="1"/>
</dbReference>
<dbReference type="RefSeq" id="WP_312001484.1">
    <property type="nucleotide sequence ID" value="NZ_JAUSUY010000055.1"/>
</dbReference>
<feature type="non-terminal residue" evidence="2">
    <location>
        <position position="1"/>
    </location>
</feature>
<evidence type="ECO:0000313" key="3">
    <source>
        <dbReference type="Proteomes" id="UP001248709"/>
    </source>
</evidence>
<dbReference type="Proteomes" id="UP001248709">
    <property type="component" value="Unassembled WGS sequence"/>
</dbReference>